<keyword evidence="4" id="KW-0472">Membrane</keyword>
<organism evidence="6 7">
    <name type="scientific">Rhodanobacter glycinis</name>
    <dbReference type="NCBI Taxonomy" id="582702"/>
    <lineage>
        <taxon>Bacteria</taxon>
        <taxon>Pseudomonadati</taxon>
        <taxon>Pseudomonadota</taxon>
        <taxon>Gammaproteobacteria</taxon>
        <taxon>Lysobacterales</taxon>
        <taxon>Rhodanobacteraceae</taxon>
        <taxon>Rhodanobacter</taxon>
    </lineage>
</organism>
<feature type="transmembrane region" description="Helical" evidence="4">
    <location>
        <begin position="249"/>
        <end position="266"/>
    </location>
</feature>
<feature type="transmembrane region" description="Helical" evidence="4">
    <location>
        <begin position="190"/>
        <end position="210"/>
    </location>
</feature>
<dbReference type="EC" id="2.7.7.65" evidence="2"/>
<keyword evidence="4" id="KW-0812">Transmembrane</keyword>
<dbReference type="Proteomes" id="UP000319486">
    <property type="component" value="Unassembled WGS sequence"/>
</dbReference>
<dbReference type="PROSITE" id="PS50887">
    <property type="entry name" value="GGDEF"/>
    <property type="match status" value="1"/>
</dbReference>
<evidence type="ECO:0000313" key="7">
    <source>
        <dbReference type="Proteomes" id="UP000319486"/>
    </source>
</evidence>
<dbReference type="InterPro" id="IPR029787">
    <property type="entry name" value="Nucleotide_cyclase"/>
</dbReference>
<evidence type="ECO:0000313" key="6">
    <source>
        <dbReference type="EMBL" id="TPG05941.1"/>
    </source>
</evidence>
<dbReference type="InterPro" id="IPR043128">
    <property type="entry name" value="Rev_trsase/Diguanyl_cyclase"/>
</dbReference>
<dbReference type="EMBL" id="RCZO01000009">
    <property type="protein sequence ID" value="TPG05941.1"/>
    <property type="molecule type" value="Genomic_DNA"/>
</dbReference>
<name>A0A502C1Y9_9GAMM</name>
<comment type="caution">
    <text evidence="6">The sequence shown here is derived from an EMBL/GenBank/DDBJ whole genome shotgun (WGS) entry which is preliminary data.</text>
</comment>
<reference evidence="6 7" key="1">
    <citation type="journal article" date="2019" name="Environ. Microbiol.">
        <title>Species interactions and distinct microbial communities in high Arctic permafrost affected cryosols are associated with the CH4 and CO2 gas fluxes.</title>
        <authorList>
            <person name="Altshuler I."/>
            <person name="Hamel J."/>
            <person name="Turney S."/>
            <person name="Magnuson E."/>
            <person name="Levesque R."/>
            <person name="Greer C."/>
            <person name="Whyte L.G."/>
        </authorList>
    </citation>
    <scope>NUCLEOTIDE SEQUENCE [LARGE SCALE GENOMIC DNA]</scope>
    <source>
        <strain evidence="6 7">S13Y</strain>
    </source>
</reference>
<keyword evidence="4" id="KW-1133">Transmembrane helix</keyword>
<dbReference type="SUPFAM" id="SSF55073">
    <property type="entry name" value="Nucleotide cyclase"/>
    <property type="match status" value="1"/>
</dbReference>
<accession>A0A502C1Y9</accession>
<dbReference type="NCBIfam" id="TIGR00254">
    <property type="entry name" value="GGDEF"/>
    <property type="match status" value="1"/>
</dbReference>
<feature type="transmembrane region" description="Helical" evidence="4">
    <location>
        <begin position="222"/>
        <end position="243"/>
    </location>
</feature>
<evidence type="ECO:0000256" key="1">
    <source>
        <dbReference type="ARBA" id="ARBA00001946"/>
    </source>
</evidence>
<dbReference type="GO" id="GO:0043709">
    <property type="term" value="P:cell adhesion involved in single-species biofilm formation"/>
    <property type="evidence" value="ECO:0007669"/>
    <property type="project" value="TreeGrafter"/>
</dbReference>
<protein>
    <recommendedName>
        <fullName evidence="2">diguanylate cyclase</fullName>
        <ecNumber evidence="2">2.7.7.65</ecNumber>
    </recommendedName>
</protein>
<dbReference type="InterPro" id="IPR000160">
    <property type="entry name" value="GGDEF_dom"/>
</dbReference>
<dbReference type="GO" id="GO:0005886">
    <property type="term" value="C:plasma membrane"/>
    <property type="evidence" value="ECO:0007669"/>
    <property type="project" value="TreeGrafter"/>
</dbReference>
<feature type="transmembrane region" description="Helical" evidence="4">
    <location>
        <begin position="124"/>
        <end position="145"/>
    </location>
</feature>
<comment type="cofactor">
    <cofactor evidence="1">
        <name>Mg(2+)</name>
        <dbReference type="ChEBI" id="CHEBI:18420"/>
    </cofactor>
</comment>
<dbReference type="GO" id="GO:0052621">
    <property type="term" value="F:diguanylate cyclase activity"/>
    <property type="evidence" value="ECO:0007669"/>
    <property type="project" value="UniProtKB-EC"/>
</dbReference>
<evidence type="ECO:0000256" key="3">
    <source>
        <dbReference type="ARBA" id="ARBA00034247"/>
    </source>
</evidence>
<proteinExistence type="predicted"/>
<dbReference type="FunFam" id="3.30.70.270:FF:000001">
    <property type="entry name" value="Diguanylate cyclase domain protein"/>
    <property type="match status" value="1"/>
</dbReference>
<feature type="transmembrane region" description="Helical" evidence="4">
    <location>
        <begin position="37"/>
        <end position="56"/>
    </location>
</feature>
<dbReference type="CDD" id="cd01949">
    <property type="entry name" value="GGDEF"/>
    <property type="match status" value="1"/>
</dbReference>
<keyword evidence="7" id="KW-1185">Reference proteome</keyword>
<evidence type="ECO:0000256" key="2">
    <source>
        <dbReference type="ARBA" id="ARBA00012528"/>
    </source>
</evidence>
<evidence type="ECO:0000256" key="4">
    <source>
        <dbReference type="SAM" id="Phobius"/>
    </source>
</evidence>
<gene>
    <name evidence="6" type="ORF">EAH88_14990</name>
</gene>
<dbReference type="Pfam" id="PF00990">
    <property type="entry name" value="GGDEF"/>
    <property type="match status" value="1"/>
</dbReference>
<feature type="transmembrane region" description="Helical" evidence="4">
    <location>
        <begin position="286"/>
        <end position="305"/>
    </location>
</feature>
<dbReference type="InterPro" id="IPR050469">
    <property type="entry name" value="Diguanylate_Cyclase"/>
</dbReference>
<comment type="catalytic activity">
    <reaction evidence="3">
        <text>2 GTP = 3',3'-c-di-GMP + 2 diphosphate</text>
        <dbReference type="Rhea" id="RHEA:24898"/>
        <dbReference type="ChEBI" id="CHEBI:33019"/>
        <dbReference type="ChEBI" id="CHEBI:37565"/>
        <dbReference type="ChEBI" id="CHEBI:58805"/>
        <dbReference type="EC" id="2.7.7.65"/>
    </reaction>
</comment>
<evidence type="ECO:0000259" key="5">
    <source>
        <dbReference type="PROSITE" id="PS50887"/>
    </source>
</evidence>
<dbReference type="AlphaFoldDB" id="A0A502C1Y9"/>
<dbReference type="GO" id="GO:1902201">
    <property type="term" value="P:negative regulation of bacterial-type flagellum-dependent cell motility"/>
    <property type="evidence" value="ECO:0007669"/>
    <property type="project" value="TreeGrafter"/>
</dbReference>
<dbReference type="PANTHER" id="PTHR45138">
    <property type="entry name" value="REGULATORY COMPONENTS OF SENSORY TRANSDUCTION SYSTEM"/>
    <property type="match status" value="1"/>
</dbReference>
<dbReference type="Gene3D" id="3.30.70.270">
    <property type="match status" value="1"/>
</dbReference>
<feature type="domain" description="GGDEF" evidence="5">
    <location>
        <begin position="384"/>
        <end position="520"/>
    </location>
</feature>
<feature type="transmembrane region" description="Helical" evidence="4">
    <location>
        <begin position="157"/>
        <end position="178"/>
    </location>
</feature>
<feature type="transmembrane region" description="Helical" evidence="4">
    <location>
        <begin position="92"/>
        <end position="112"/>
    </location>
</feature>
<dbReference type="SMART" id="SM00267">
    <property type="entry name" value="GGDEF"/>
    <property type="match status" value="1"/>
</dbReference>
<dbReference type="PANTHER" id="PTHR45138:SF9">
    <property type="entry name" value="DIGUANYLATE CYCLASE DGCM-RELATED"/>
    <property type="match status" value="1"/>
</dbReference>
<sequence>MHFVAGFRCNRTAGGNCRLPGTAPTALEHREMKMHAGMSRAFGPLLLLQLGVIAWAPSHLLTWSYAVVLAMLTLTVLACWRRLRFSVRHNRPLWSLLLLALIAQGGAFGLLFTDSLSNPLGTLVAFDPTLYFCLSSLLLTIAAAYNPIATLYRWASIVDSLLACAIAALFYYTLHGVLNAASPQPPPATFVMWMFDAMGLFVAVFATLRLVSTKRSDERRFFFVLTVFGWLDAVLPGIHNRFILSSESYLPELLLGLPFVVLGFLLGRRRKVWFRNYRPSRRIRYVAESISPFVMSLALCCLAFAQLGKNPFLATATLVLAITSYAARNAIVLGQHLAFEDDLRQLKRGLQQAIVRDELSSLLNRRGFYQRLSREWENALKTGRSLSVAMIDIDSFKAFNDTYGHLAGDDCLAAVAHALQREASQQPDVIVARYGGEEFVALMSGYDVDASGDILQRLRRRVEAMQIQHARSTQHVVTISAGLASTTTTPYPDSDKFLNAADEALYVAKRSGRNRIQWAE</sequence>
<feature type="transmembrane region" description="Helical" evidence="4">
    <location>
        <begin position="62"/>
        <end position="80"/>
    </location>
</feature>